<sequence length="107" mass="12069">MPRRRRRRRPAKWGRCHVRPTPRAANVCRETRKPLASRPGGAAVVNSRASRQEPPDRGTIESRGGLSRKLSSVQNEMLRESGEMVSGSGICSKRVFVDEEVKLLLKY</sequence>
<accession>A0A5A7QMR1</accession>
<comment type="caution">
    <text evidence="2">The sequence shown here is derived from an EMBL/GenBank/DDBJ whole genome shotgun (WGS) entry which is preliminary data.</text>
</comment>
<organism evidence="2 3">
    <name type="scientific">Striga asiatica</name>
    <name type="common">Asiatic witchweed</name>
    <name type="synonym">Buchnera asiatica</name>
    <dbReference type="NCBI Taxonomy" id="4170"/>
    <lineage>
        <taxon>Eukaryota</taxon>
        <taxon>Viridiplantae</taxon>
        <taxon>Streptophyta</taxon>
        <taxon>Embryophyta</taxon>
        <taxon>Tracheophyta</taxon>
        <taxon>Spermatophyta</taxon>
        <taxon>Magnoliopsida</taxon>
        <taxon>eudicotyledons</taxon>
        <taxon>Gunneridae</taxon>
        <taxon>Pentapetalae</taxon>
        <taxon>asterids</taxon>
        <taxon>lamiids</taxon>
        <taxon>Lamiales</taxon>
        <taxon>Orobanchaceae</taxon>
        <taxon>Buchnereae</taxon>
        <taxon>Striga</taxon>
    </lineage>
</organism>
<name>A0A5A7QMR1_STRAF</name>
<protein>
    <submittedName>
        <fullName evidence="2">Ribosomal protein L13 family protein</fullName>
    </submittedName>
</protein>
<dbReference type="Proteomes" id="UP000325081">
    <property type="component" value="Unassembled WGS sequence"/>
</dbReference>
<feature type="region of interest" description="Disordered" evidence="1">
    <location>
        <begin position="32"/>
        <end position="72"/>
    </location>
</feature>
<gene>
    <name evidence="2" type="ORF">STAS_23232</name>
</gene>
<feature type="compositionally biased region" description="Basic and acidic residues" evidence="1">
    <location>
        <begin position="50"/>
        <end position="60"/>
    </location>
</feature>
<keyword evidence="2" id="KW-0689">Ribosomal protein</keyword>
<evidence type="ECO:0000313" key="3">
    <source>
        <dbReference type="Proteomes" id="UP000325081"/>
    </source>
</evidence>
<feature type="non-terminal residue" evidence="2">
    <location>
        <position position="107"/>
    </location>
</feature>
<dbReference type="GO" id="GO:0005840">
    <property type="term" value="C:ribosome"/>
    <property type="evidence" value="ECO:0007669"/>
    <property type="project" value="UniProtKB-KW"/>
</dbReference>
<dbReference type="EMBL" id="BKCP01007438">
    <property type="protein sequence ID" value="GER46188.1"/>
    <property type="molecule type" value="Genomic_DNA"/>
</dbReference>
<proteinExistence type="predicted"/>
<reference evidence="3" key="1">
    <citation type="journal article" date="2019" name="Curr. Biol.">
        <title>Genome Sequence of Striga asiatica Provides Insight into the Evolution of Plant Parasitism.</title>
        <authorList>
            <person name="Yoshida S."/>
            <person name="Kim S."/>
            <person name="Wafula E.K."/>
            <person name="Tanskanen J."/>
            <person name="Kim Y.M."/>
            <person name="Honaas L."/>
            <person name="Yang Z."/>
            <person name="Spallek T."/>
            <person name="Conn C.E."/>
            <person name="Ichihashi Y."/>
            <person name="Cheong K."/>
            <person name="Cui S."/>
            <person name="Der J.P."/>
            <person name="Gundlach H."/>
            <person name="Jiao Y."/>
            <person name="Hori C."/>
            <person name="Ishida J.K."/>
            <person name="Kasahara H."/>
            <person name="Kiba T."/>
            <person name="Kim M.S."/>
            <person name="Koo N."/>
            <person name="Laohavisit A."/>
            <person name="Lee Y.H."/>
            <person name="Lumba S."/>
            <person name="McCourt P."/>
            <person name="Mortimer J.C."/>
            <person name="Mutuku J.M."/>
            <person name="Nomura T."/>
            <person name="Sasaki-Sekimoto Y."/>
            <person name="Seto Y."/>
            <person name="Wang Y."/>
            <person name="Wakatake T."/>
            <person name="Sakakibara H."/>
            <person name="Demura T."/>
            <person name="Yamaguchi S."/>
            <person name="Yoneyama K."/>
            <person name="Manabe R.I."/>
            <person name="Nelson D.C."/>
            <person name="Schulman A.H."/>
            <person name="Timko M.P."/>
            <person name="dePamphilis C.W."/>
            <person name="Choi D."/>
            <person name="Shirasu K."/>
        </authorList>
    </citation>
    <scope>NUCLEOTIDE SEQUENCE [LARGE SCALE GENOMIC DNA]</scope>
    <source>
        <strain evidence="3">cv. UVA1</strain>
    </source>
</reference>
<evidence type="ECO:0000313" key="2">
    <source>
        <dbReference type="EMBL" id="GER46188.1"/>
    </source>
</evidence>
<evidence type="ECO:0000256" key="1">
    <source>
        <dbReference type="SAM" id="MobiDB-lite"/>
    </source>
</evidence>
<keyword evidence="2" id="KW-0687">Ribonucleoprotein</keyword>
<keyword evidence="3" id="KW-1185">Reference proteome</keyword>
<dbReference type="AlphaFoldDB" id="A0A5A7QMR1"/>